<dbReference type="InterPro" id="IPR049166">
    <property type="entry name" value="GH39_cat"/>
</dbReference>
<comment type="caution">
    <text evidence="9">The sequence shown here is derived from an EMBL/GenBank/DDBJ whole genome shotgun (WGS) entry which is preliminary data.</text>
</comment>
<dbReference type="Gene3D" id="1.10.10.60">
    <property type="entry name" value="Homeodomain-like"/>
    <property type="match status" value="2"/>
</dbReference>
<evidence type="ECO:0000313" key="10">
    <source>
        <dbReference type="Proteomes" id="UP000266177"/>
    </source>
</evidence>
<keyword evidence="6" id="KW-0326">Glycosidase</keyword>
<reference evidence="9 10" key="1">
    <citation type="submission" date="2018-09" db="EMBL/GenBank/DDBJ databases">
        <title>Paenibacillus SK2017-BO5.</title>
        <authorList>
            <person name="Piskunova J.V."/>
            <person name="Dubiley S.A."/>
            <person name="Severinov K.V."/>
        </authorList>
    </citation>
    <scope>NUCLEOTIDE SEQUENCE [LARGE SCALE GENOMIC DNA]</scope>
    <source>
        <strain evidence="9 10">BO5</strain>
    </source>
</reference>
<dbReference type="PANTHER" id="PTHR43280:SF2">
    <property type="entry name" value="HTH-TYPE TRANSCRIPTIONAL REGULATOR EXSA"/>
    <property type="match status" value="1"/>
</dbReference>
<evidence type="ECO:0000256" key="2">
    <source>
        <dbReference type="ARBA" id="ARBA00022801"/>
    </source>
</evidence>
<dbReference type="GO" id="GO:0003700">
    <property type="term" value="F:DNA-binding transcription factor activity"/>
    <property type="evidence" value="ECO:0007669"/>
    <property type="project" value="InterPro"/>
</dbReference>
<dbReference type="Gene3D" id="2.60.120.10">
    <property type="entry name" value="Jelly Rolls"/>
    <property type="match status" value="1"/>
</dbReference>
<protein>
    <submittedName>
        <fullName evidence="9">Helix-turn-helix domain-containing protein</fullName>
    </submittedName>
</protein>
<evidence type="ECO:0000256" key="5">
    <source>
        <dbReference type="ARBA" id="ARBA00023163"/>
    </source>
</evidence>
<proteinExistence type="inferred from homology"/>
<dbReference type="InterPro" id="IPR013096">
    <property type="entry name" value="Cupin_2"/>
</dbReference>
<keyword evidence="5" id="KW-0804">Transcription</keyword>
<evidence type="ECO:0000256" key="6">
    <source>
        <dbReference type="ARBA" id="ARBA00023295"/>
    </source>
</evidence>
<dbReference type="InterPro" id="IPR017853">
    <property type="entry name" value="GH"/>
</dbReference>
<dbReference type="SUPFAM" id="SSF51215">
    <property type="entry name" value="Regulatory protein AraC"/>
    <property type="match status" value="1"/>
</dbReference>
<name>A0A3A3GGR0_PANTH</name>
<dbReference type="Pfam" id="PF12833">
    <property type="entry name" value="HTH_18"/>
    <property type="match status" value="1"/>
</dbReference>
<dbReference type="InterPro" id="IPR018060">
    <property type="entry name" value="HTH_AraC"/>
</dbReference>
<dbReference type="InterPro" id="IPR014710">
    <property type="entry name" value="RmlC-like_jellyroll"/>
</dbReference>
<dbReference type="SUPFAM" id="SSF51445">
    <property type="entry name" value="(Trans)glycosidases"/>
    <property type="match status" value="1"/>
</dbReference>
<dbReference type="OrthoDB" id="9776971at2"/>
<sequence>MEDIPVNPIYEFVETDEALPFDVSLHSVNYVPNHWHNSMEVIFVLRGTLEATVNQRKYALSEGDVLLINQGHVHEVIGLDVNIIATFLIPSKYMKNNVNGVEAINFACYSGEAGKEEKLALDRIRQCLAEMVQLKHKKGEGYELDMQARMLSVLSILLKQFKRPAIEGVMNEKYMDRMLRIITFIDEHYQESITLQAIAEREYLSVPYLSKFFSENIGLNFQAYLTSIRLKNTVEDLLRHADAPIADLAMNHGFPNAKSLYAAFKAKYHMTPNEYRKQYRPPTDHKEKPSDNYLAFNQTSALGIINQYLQRSQSVGMAADIREVEEAAYEVDLSVPGEPIRHTWKQLITIGKAKEGLHADVQEQLRHVQRICPFRYLRFHGIFDDEMMIYDEDEAGQPRFNFRFVDQLFDFLLSVGLKPFVELGFMPSLLADDPGKKVFYKASFVSKPKSIDRWCLLVERFLRHCLNRYGAEEVETWKFEFWNEPELKTFWPGTLTEYMELYLRTYQTLKGVSERLRIGAPGRIITIRSHQLNDEFYAFCRRNQCLPDFIPLHFYPHENIEGMLYSEPANPLPLQPYRRILEEFIGISPNPDFLRDMLAHEMELLAEQGLSDKELVLTEWNSTAYHRELTNDTVYKAAYLAKNIIDNLDRISGFGYWVLSDNIEETAASAHLYHGGLGLIAQHGIPKAAFVAYELLAKLGDRLLARGDRYIATAGRGGYQILTFNYCHFDDLYAMGDTSFINCTNRYNGFKNEKTVKMQVELKGIRPGAYRVVTYTIGRKHGSSYDRWVEMGAPEPLSAEEIAYLKANSGPRMHVQYVDLEEGRRTYVSVLEPHGVQLMELIPVY</sequence>
<evidence type="ECO:0000256" key="1">
    <source>
        <dbReference type="ARBA" id="ARBA00008875"/>
    </source>
</evidence>
<accession>A0A3A3GGR0</accession>
<dbReference type="EMBL" id="QYZD01000016">
    <property type="protein sequence ID" value="RJG22413.1"/>
    <property type="molecule type" value="Genomic_DNA"/>
</dbReference>
<dbReference type="SUPFAM" id="SSF46689">
    <property type="entry name" value="Homeodomain-like"/>
    <property type="match status" value="2"/>
</dbReference>
<dbReference type="InterPro" id="IPR037923">
    <property type="entry name" value="HTH-like"/>
</dbReference>
<dbReference type="InterPro" id="IPR000514">
    <property type="entry name" value="Glyco_hydro_39"/>
</dbReference>
<dbReference type="Gene3D" id="3.20.20.80">
    <property type="entry name" value="Glycosidases"/>
    <property type="match status" value="1"/>
</dbReference>
<gene>
    <name evidence="9" type="ORF">DQX05_17210</name>
</gene>
<dbReference type="PANTHER" id="PTHR43280">
    <property type="entry name" value="ARAC-FAMILY TRANSCRIPTIONAL REGULATOR"/>
    <property type="match status" value="1"/>
</dbReference>
<dbReference type="InterPro" id="IPR009057">
    <property type="entry name" value="Homeodomain-like_sf"/>
</dbReference>
<dbReference type="PRINTS" id="PR00745">
    <property type="entry name" value="GLHYDRLASE39"/>
</dbReference>
<dbReference type="SUPFAM" id="SSF51011">
    <property type="entry name" value="Glycosyl hydrolase domain"/>
    <property type="match status" value="1"/>
</dbReference>
<dbReference type="Pfam" id="PF07883">
    <property type="entry name" value="Cupin_2"/>
    <property type="match status" value="1"/>
</dbReference>
<dbReference type="GO" id="GO:0005975">
    <property type="term" value="P:carbohydrate metabolic process"/>
    <property type="evidence" value="ECO:0007669"/>
    <property type="project" value="InterPro"/>
</dbReference>
<feature type="active site" description="Proton donor" evidence="7">
    <location>
        <position position="484"/>
    </location>
</feature>
<dbReference type="PROSITE" id="PS01124">
    <property type="entry name" value="HTH_ARAC_FAMILY_2"/>
    <property type="match status" value="1"/>
</dbReference>
<feature type="domain" description="HTH araC/xylS-type" evidence="8">
    <location>
        <begin position="179"/>
        <end position="278"/>
    </location>
</feature>
<dbReference type="Proteomes" id="UP000266177">
    <property type="component" value="Unassembled WGS sequence"/>
</dbReference>
<evidence type="ECO:0000256" key="4">
    <source>
        <dbReference type="ARBA" id="ARBA00023125"/>
    </source>
</evidence>
<evidence type="ECO:0000256" key="3">
    <source>
        <dbReference type="ARBA" id="ARBA00023015"/>
    </source>
</evidence>
<dbReference type="Pfam" id="PF01229">
    <property type="entry name" value="Glyco_hydro_39"/>
    <property type="match status" value="1"/>
</dbReference>
<dbReference type="GO" id="GO:0004553">
    <property type="term" value="F:hydrolase activity, hydrolyzing O-glycosyl compounds"/>
    <property type="evidence" value="ECO:0007669"/>
    <property type="project" value="InterPro"/>
</dbReference>
<evidence type="ECO:0000256" key="7">
    <source>
        <dbReference type="PIRSR" id="PIRSR600514-1"/>
    </source>
</evidence>
<dbReference type="GO" id="GO:0043565">
    <property type="term" value="F:sequence-specific DNA binding"/>
    <property type="evidence" value="ECO:0007669"/>
    <property type="project" value="InterPro"/>
</dbReference>
<dbReference type="AlphaFoldDB" id="A0A3A3GGR0"/>
<dbReference type="SMART" id="SM00342">
    <property type="entry name" value="HTH_ARAC"/>
    <property type="match status" value="1"/>
</dbReference>
<evidence type="ECO:0000313" key="9">
    <source>
        <dbReference type="EMBL" id="RJG22413.1"/>
    </source>
</evidence>
<comment type="similarity">
    <text evidence="1">Belongs to the glycosyl hydrolase 39 family.</text>
</comment>
<keyword evidence="3" id="KW-0805">Transcription regulation</keyword>
<dbReference type="Gene3D" id="2.60.40.1500">
    <property type="entry name" value="Glycosyl hydrolase domain, family 39"/>
    <property type="match status" value="1"/>
</dbReference>
<organism evidence="9 10">
    <name type="scientific">Paenibacillus thiaminolyticus</name>
    <name type="common">Bacillus thiaminolyticus</name>
    <dbReference type="NCBI Taxonomy" id="49283"/>
    <lineage>
        <taxon>Bacteria</taxon>
        <taxon>Bacillati</taxon>
        <taxon>Bacillota</taxon>
        <taxon>Bacilli</taxon>
        <taxon>Bacillales</taxon>
        <taxon>Paenibacillaceae</taxon>
        <taxon>Paenibacillus</taxon>
    </lineage>
</organism>
<evidence type="ECO:0000259" key="8">
    <source>
        <dbReference type="PROSITE" id="PS01124"/>
    </source>
</evidence>
<keyword evidence="2" id="KW-0378">Hydrolase</keyword>
<keyword evidence="4" id="KW-0238">DNA-binding</keyword>